<feature type="compositionally biased region" description="Acidic residues" evidence="1">
    <location>
        <begin position="137"/>
        <end position="154"/>
    </location>
</feature>
<proteinExistence type="predicted"/>
<gene>
    <name evidence="2" type="ORF">Z517_09232</name>
</gene>
<dbReference type="HOGENOM" id="CLU_1107171_0_0_1"/>
<dbReference type="VEuPathDB" id="FungiDB:Z517_09232"/>
<dbReference type="OrthoDB" id="10516295at2759"/>
<dbReference type="AlphaFoldDB" id="A0A0D2G7X6"/>
<dbReference type="Proteomes" id="UP000053029">
    <property type="component" value="Unassembled WGS sequence"/>
</dbReference>
<keyword evidence="3" id="KW-1185">Reference proteome</keyword>
<reference evidence="2 3" key="1">
    <citation type="submission" date="2015-01" db="EMBL/GenBank/DDBJ databases">
        <title>The Genome Sequence of Fonsecaea pedrosoi CBS 271.37.</title>
        <authorList>
            <consortium name="The Broad Institute Genomics Platform"/>
            <person name="Cuomo C."/>
            <person name="de Hoog S."/>
            <person name="Gorbushina A."/>
            <person name="Stielow B."/>
            <person name="Teixiera M."/>
            <person name="Abouelleil A."/>
            <person name="Chapman S.B."/>
            <person name="Priest M."/>
            <person name="Young S.K."/>
            <person name="Wortman J."/>
            <person name="Nusbaum C."/>
            <person name="Birren B."/>
        </authorList>
    </citation>
    <scope>NUCLEOTIDE SEQUENCE [LARGE SCALE GENOMIC DNA]</scope>
    <source>
        <strain evidence="2 3">CBS 271.37</strain>
    </source>
</reference>
<feature type="region of interest" description="Disordered" evidence="1">
    <location>
        <begin position="101"/>
        <end position="213"/>
    </location>
</feature>
<accession>A0A0D2G7X6</accession>
<evidence type="ECO:0000313" key="2">
    <source>
        <dbReference type="EMBL" id="KIW76788.1"/>
    </source>
</evidence>
<dbReference type="RefSeq" id="XP_013280596.1">
    <property type="nucleotide sequence ID" value="XM_013425142.1"/>
</dbReference>
<name>A0A0D2G7X6_9EURO</name>
<sequence>MDSCQIKPPSGFGSIDGVSAHRRETGNDGSGKSSQVATSINNAWPKEYKCTEFECLDTVAGLFGFSDEEQLQRHMLDHTFPALLDGNTRQTPLESKIAHWTPPLDARGMPRIPDSTWKFDGLDSPAGPRNQAREGWEPEEPTSEEDASQEDLIEGLEGLGLGIDGADVGGYDGEGYEVNLEGDLDEDDYSESQTFPQDVESHFDPLSGQMTPVLTNIPHVPWITVTAAQPQDGGPRGNLEQGSQHRRSGRD</sequence>
<organism evidence="2 3">
    <name type="scientific">Fonsecaea pedrosoi CBS 271.37</name>
    <dbReference type="NCBI Taxonomy" id="1442368"/>
    <lineage>
        <taxon>Eukaryota</taxon>
        <taxon>Fungi</taxon>
        <taxon>Dikarya</taxon>
        <taxon>Ascomycota</taxon>
        <taxon>Pezizomycotina</taxon>
        <taxon>Eurotiomycetes</taxon>
        <taxon>Chaetothyriomycetidae</taxon>
        <taxon>Chaetothyriales</taxon>
        <taxon>Herpotrichiellaceae</taxon>
        <taxon>Fonsecaea</taxon>
    </lineage>
</organism>
<feature type="compositionally biased region" description="Acidic residues" evidence="1">
    <location>
        <begin position="180"/>
        <end position="190"/>
    </location>
</feature>
<feature type="region of interest" description="Disordered" evidence="1">
    <location>
        <begin position="226"/>
        <end position="251"/>
    </location>
</feature>
<evidence type="ECO:0000256" key="1">
    <source>
        <dbReference type="SAM" id="MobiDB-lite"/>
    </source>
</evidence>
<feature type="region of interest" description="Disordered" evidence="1">
    <location>
        <begin position="1"/>
        <end position="38"/>
    </location>
</feature>
<evidence type="ECO:0000313" key="3">
    <source>
        <dbReference type="Proteomes" id="UP000053029"/>
    </source>
</evidence>
<feature type="compositionally biased region" description="Gly residues" evidence="1">
    <location>
        <begin position="157"/>
        <end position="173"/>
    </location>
</feature>
<dbReference type="GeneID" id="25308722"/>
<dbReference type="EMBL" id="KN846974">
    <property type="protein sequence ID" value="KIW76788.1"/>
    <property type="molecule type" value="Genomic_DNA"/>
</dbReference>
<protein>
    <submittedName>
        <fullName evidence="2">Uncharacterized protein</fullName>
    </submittedName>
</protein>